<sequence>MRYVFSLHKRNYVIHYKTLQQAIKNGLILKKIHRVLKFEQSRWLKQYIDLNTQMRNRASARNNIRIIRIFEYQIVE</sequence>
<dbReference type="AlphaFoldDB" id="A0AAV8VLI8"/>
<dbReference type="Proteomes" id="UP001159042">
    <property type="component" value="Unassembled WGS sequence"/>
</dbReference>
<organism evidence="1 2">
    <name type="scientific">Exocentrus adspersus</name>
    <dbReference type="NCBI Taxonomy" id="1586481"/>
    <lineage>
        <taxon>Eukaryota</taxon>
        <taxon>Metazoa</taxon>
        <taxon>Ecdysozoa</taxon>
        <taxon>Arthropoda</taxon>
        <taxon>Hexapoda</taxon>
        <taxon>Insecta</taxon>
        <taxon>Pterygota</taxon>
        <taxon>Neoptera</taxon>
        <taxon>Endopterygota</taxon>
        <taxon>Coleoptera</taxon>
        <taxon>Polyphaga</taxon>
        <taxon>Cucujiformia</taxon>
        <taxon>Chrysomeloidea</taxon>
        <taxon>Cerambycidae</taxon>
        <taxon>Lamiinae</taxon>
        <taxon>Acanthocinini</taxon>
        <taxon>Exocentrus</taxon>
    </lineage>
</organism>
<comment type="caution">
    <text evidence="1">The sequence shown here is derived from an EMBL/GenBank/DDBJ whole genome shotgun (WGS) entry which is preliminary data.</text>
</comment>
<keyword evidence="2" id="KW-1185">Reference proteome</keyword>
<reference evidence="1 2" key="1">
    <citation type="journal article" date="2023" name="Insect Mol. Biol.">
        <title>Genome sequencing provides insights into the evolution of gene families encoding plant cell wall-degrading enzymes in longhorned beetles.</title>
        <authorList>
            <person name="Shin N.R."/>
            <person name="Okamura Y."/>
            <person name="Kirsch R."/>
            <person name="Pauchet Y."/>
        </authorList>
    </citation>
    <scope>NUCLEOTIDE SEQUENCE [LARGE SCALE GENOMIC DNA]</scope>
    <source>
        <strain evidence="1">EAD_L_NR</strain>
    </source>
</reference>
<gene>
    <name evidence="1" type="ORF">NQ315_017462</name>
</gene>
<evidence type="ECO:0000313" key="1">
    <source>
        <dbReference type="EMBL" id="KAJ8914751.1"/>
    </source>
</evidence>
<accession>A0AAV8VLI8</accession>
<protein>
    <submittedName>
        <fullName evidence="1">Uncharacterized protein</fullName>
    </submittedName>
</protein>
<dbReference type="GO" id="GO:0071897">
    <property type="term" value="P:DNA biosynthetic process"/>
    <property type="evidence" value="ECO:0007669"/>
    <property type="project" value="UniProtKB-ARBA"/>
</dbReference>
<dbReference type="InterPro" id="IPR043502">
    <property type="entry name" value="DNA/RNA_pol_sf"/>
</dbReference>
<evidence type="ECO:0000313" key="2">
    <source>
        <dbReference type="Proteomes" id="UP001159042"/>
    </source>
</evidence>
<name>A0AAV8VLI8_9CUCU</name>
<dbReference type="SUPFAM" id="SSF56672">
    <property type="entry name" value="DNA/RNA polymerases"/>
    <property type="match status" value="1"/>
</dbReference>
<proteinExistence type="predicted"/>
<dbReference type="EMBL" id="JANEYG010000065">
    <property type="protein sequence ID" value="KAJ8914751.1"/>
    <property type="molecule type" value="Genomic_DNA"/>
</dbReference>